<feature type="domain" description="ABC transmembrane type-1" evidence="7">
    <location>
        <begin position="17"/>
        <end position="207"/>
    </location>
</feature>
<dbReference type="SUPFAM" id="SSF161098">
    <property type="entry name" value="MetI-like"/>
    <property type="match status" value="1"/>
</dbReference>
<dbReference type="InterPro" id="IPR000515">
    <property type="entry name" value="MetI-like"/>
</dbReference>
<evidence type="ECO:0000256" key="3">
    <source>
        <dbReference type="ARBA" id="ARBA00022692"/>
    </source>
</evidence>
<dbReference type="CDD" id="cd06261">
    <property type="entry name" value="TM_PBP2"/>
    <property type="match status" value="1"/>
</dbReference>
<gene>
    <name evidence="8" type="ORF">H9867_02000</name>
</gene>
<comment type="caution">
    <text evidence="8">The sequence shown here is derived from an EMBL/GenBank/DDBJ whole genome shotgun (WGS) entry which is preliminary data.</text>
</comment>
<feature type="transmembrane region" description="Helical" evidence="6">
    <location>
        <begin position="86"/>
        <end position="104"/>
    </location>
</feature>
<keyword evidence="4 6" id="KW-1133">Transmembrane helix</keyword>
<feature type="transmembrane region" description="Helical" evidence="6">
    <location>
        <begin position="20"/>
        <end position="42"/>
    </location>
</feature>
<dbReference type="PROSITE" id="PS50928">
    <property type="entry name" value="ABC_TM1"/>
    <property type="match status" value="1"/>
</dbReference>
<protein>
    <submittedName>
        <fullName evidence="8">ABC transporter permease subunit</fullName>
    </submittedName>
</protein>
<evidence type="ECO:0000256" key="5">
    <source>
        <dbReference type="ARBA" id="ARBA00023136"/>
    </source>
</evidence>
<dbReference type="GO" id="GO:0005886">
    <property type="term" value="C:plasma membrane"/>
    <property type="evidence" value="ECO:0007669"/>
    <property type="project" value="UniProtKB-SubCell"/>
</dbReference>
<keyword evidence="5 6" id="KW-0472">Membrane</keyword>
<keyword evidence="2 6" id="KW-0813">Transport</keyword>
<dbReference type="Proteomes" id="UP000824189">
    <property type="component" value="Unassembled WGS sequence"/>
</dbReference>
<organism evidence="8 9">
    <name type="scientific">Candidatus Corynebacterium gallistercoris</name>
    <dbReference type="NCBI Taxonomy" id="2838530"/>
    <lineage>
        <taxon>Bacteria</taxon>
        <taxon>Bacillati</taxon>
        <taxon>Actinomycetota</taxon>
        <taxon>Actinomycetes</taxon>
        <taxon>Mycobacteriales</taxon>
        <taxon>Corynebacteriaceae</taxon>
        <taxon>Corynebacterium</taxon>
    </lineage>
</organism>
<dbReference type="EMBL" id="DXFZ01000027">
    <property type="protein sequence ID" value="HIW95251.1"/>
    <property type="molecule type" value="Genomic_DNA"/>
</dbReference>
<dbReference type="InterPro" id="IPR035906">
    <property type="entry name" value="MetI-like_sf"/>
</dbReference>
<evidence type="ECO:0000256" key="4">
    <source>
        <dbReference type="ARBA" id="ARBA00022989"/>
    </source>
</evidence>
<dbReference type="PANTHER" id="PTHR30177:SF4">
    <property type="entry name" value="OSMOPROTECTANT IMPORT PERMEASE PROTEIN OSMW"/>
    <property type="match status" value="1"/>
</dbReference>
<comment type="subcellular location">
    <subcellularLocation>
        <location evidence="6">Cell membrane</location>
        <topology evidence="6">Multi-pass membrane protein</topology>
    </subcellularLocation>
    <subcellularLocation>
        <location evidence="1">Membrane</location>
        <topology evidence="1">Multi-pass membrane protein</topology>
    </subcellularLocation>
</comment>
<feature type="transmembrane region" description="Helical" evidence="6">
    <location>
        <begin position="54"/>
        <end position="80"/>
    </location>
</feature>
<name>A0A9D1UQH7_9CORY</name>
<dbReference type="Gene3D" id="1.10.3720.10">
    <property type="entry name" value="MetI-like"/>
    <property type="match status" value="1"/>
</dbReference>
<evidence type="ECO:0000259" key="7">
    <source>
        <dbReference type="PROSITE" id="PS50928"/>
    </source>
</evidence>
<reference evidence="8" key="2">
    <citation type="submission" date="2021-04" db="EMBL/GenBank/DDBJ databases">
        <authorList>
            <person name="Gilroy R."/>
        </authorList>
    </citation>
    <scope>NUCLEOTIDE SEQUENCE</scope>
    <source>
        <strain evidence="8">4376</strain>
    </source>
</reference>
<feature type="transmembrane region" description="Helical" evidence="6">
    <location>
        <begin position="187"/>
        <end position="208"/>
    </location>
</feature>
<dbReference type="GO" id="GO:0055085">
    <property type="term" value="P:transmembrane transport"/>
    <property type="evidence" value="ECO:0007669"/>
    <property type="project" value="InterPro"/>
</dbReference>
<dbReference type="InterPro" id="IPR051204">
    <property type="entry name" value="ABC_transp_perm/SBD"/>
</dbReference>
<comment type="similarity">
    <text evidence="6">Belongs to the binding-protein-dependent transport system permease family.</text>
</comment>
<reference evidence="8" key="1">
    <citation type="journal article" date="2021" name="PeerJ">
        <title>Extensive microbial diversity within the chicken gut microbiome revealed by metagenomics and culture.</title>
        <authorList>
            <person name="Gilroy R."/>
            <person name="Ravi A."/>
            <person name="Getino M."/>
            <person name="Pursley I."/>
            <person name="Horton D.L."/>
            <person name="Alikhan N.F."/>
            <person name="Baker D."/>
            <person name="Gharbi K."/>
            <person name="Hall N."/>
            <person name="Watson M."/>
            <person name="Adriaenssens E.M."/>
            <person name="Foster-Nyarko E."/>
            <person name="Jarju S."/>
            <person name="Secka A."/>
            <person name="Antonio M."/>
            <person name="Oren A."/>
            <person name="Chaudhuri R.R."/>
            <person name="La Ragione R."/>
            <person name="Hildebrand F."/>
            <person name="Pallen M.J."/>
        </authorList>
    </citation>
    <scope>NUCLEOTIDE SEQUENCE</scope>
    <source>
        <strain evidence="8">4376</strain>
    </source>
</reference>
<sequence length="221" mass="23016">MDTSWISTNRQLILDLTLQHIKLTIPVLLAVFILSIPVGYGAHRAGYSRRWRPARSAVIVTSGILYGVPSLALFVILPVILGTSVLSPLNVIIALVIYGLALQVRVAAEAFDSADPAARLAAEAVGYSRLGQFFSVDLPLAAPGIVAGMRVVAASTISLISVGTLIGVSNLGDLLTAGFQRSFPTQILVGIAGIVVLAAVVDLLLVTVARVSVPRTGKAVG</sequence>
<keyword evidence="3 6" id="KW-0812">Transmembrane</keyword>
<evidence type="ECO:0000313" key="9">
    <source>
        <dbReference type="Proteomes" id="UP000824189"/>
    </source>
</evidence>
<feature type="transmembrane region" description="Helical" evidence="6">
    <location>
        <begin position="138"/>
        <end position="167"/>
    </location>
</feature>
<dbReference type="GO" id="GO:0031460">
    <property type="term" value="P:glycine betaine transport"/>
    <property type="evidence" value="ECO:0007669"/>
    <property type="project" value="TreeGrafter"/>
</dbReference>
<evidence type="ECO:0000256" key="1">
    <source>
        <dbReference type="ARBA" id="ARBA00004141"/>
    </source>
</evidence>
<accession>A0A9D1UQH7</accession>
<evidence type="ECO:0000313" key="8">
    <source>
        <dbReference type="EMBL" id="HIW95251.1"/>
    </source>
</evidence>
<dbReference type="PANTHER" id="PTHR30177">
    <property type="entry name" value="GLYCINE BETAINE/L-PROLINE TRANSPORT SYSTEM PERMEASE PROTEIN PROW"/>
    <property type="match status" value="1"/>
</dbReference>
<evidence type="ECO:0000256" key="6">
    <source>
        <dbReference type="RuleBase" id="RU363032"/>
    </source>
</evidence>
<dbReference type="Pfam" id="PF00528">
    <property type="entry name" value="BPD_transp_1"/>
    <property type="match status" value="1"/>
</dbReference>
<proteinExistence type="inferred from homology"/>
<evidence type="ECO:0000256" key="2">
    <source>
        <dbReference type="ARBA" id="ARBA00022448"/>
    </source>
</evidence>
<dbReference type="AlphaFoldDB" id="A0A9D1UQH7"/>